<organism evidence="2 3">
    <name type="scientific">Tilletia horrida</name>
    <dbReference type="NCBI Taxonomy" id="155126"/>
    <lineage>
        <taxon>Eukaryota</taxon>
        <taxon>Fungi</taxon>
        <taxon>Dikarya</taxon>
        <taxon>Basidiomycota</taxon>
        <taxon>Ustilaginomycotina</taxon>
        <taxon>Exobasidiomycetes</taxon>
        <taxon>Tilletiales</taxon>
        <taxon>Tilletiaceae</taxon>
        <taxon>Tilletia</taxon>
    </lineage>
</organism>
<sequence length="120" mass="13182">MAAAAKTLTLEFLEVVCNQRNFSAASKYLTPDFISHHGAHKAEGLEAFVGGFQYALANFMPDFHMRILKSVADDESVWVWSEITGLKGGAKKESVDIFAVDKASGKLKEKWDVQSEAATQ</sequence>
<dbReference type="InterPro" id="IPR032710">
    <property type="entry name" value="NTF2-like_dom_sf"/>
</dbReference>
<comment type="caution">
    <text evidence="2">The sequence shown here is derived from an EMBL/GenBank/DDBJ whole genome shotgun (WGS) entry which is preliminary data.</text>
</comment>
<dbReference type="InterPro" id="IPR037401">
    <property type="entry name" value="SnoaL-like"/>
</dbReference>
<name>A0AAN6JPL9_9BASI</name>
<dbReference type="EMBL" id="JAPDMQ010000010">
    <property type="protein sequence ID" value="KAK0540605.1"/>
    <property type="molecule type" value="Genomic_DNA"/>
</dbReference>
<reference evidence="2" key="1">
    <citation type="journal article" date="2023" name="PhytoFront">
        <title>Draft Genome Resources of Seven Strains of Tilletia horrida, Causal Agent of Kernel Smut of Rice.</title>
        <authorList>
            <person name="Khanal S."/>
            <person name="Antony Babu S."/>
            <person name="Zhou X.G."/>
        </authorList>
    </citation>
    <scope>NUCLEOTIDE SEQUENCE</scope>
    <source>
        <strain evidence="2">TX3</strain>
    </source>
</reference>
<proteinExistence type="predicted"/>
<evidence type="ECO:0000313" key="2">
    <source>
        <dbReference type="EMBL" id="KAK0540605.1"/>
    </source>
</evidence>
<dbReference type="Pfam" id="PF12680">
    <property type="entry name" value="SnoaL_2"/>
    <property type="match status" value="1"/>
</dbReference>
<protein>
    <recommendedName>
        <fullName evidence="1">SnoaL-like domain-containing protein</fullName>
    </recommendedName>
</protein>
<keyword evidence="3" id="KW-1185">Reference proteome</keyword>
<dbReference type="Gene3D" id="3.10.450.50">
    <property type="match status" value="1"/>
</dbReference>
<evidence type="ECO:0000313" key="3">
    <source>
        <dbReference type="Proteomes" id="UP001176521"/>
    </source>
</evidence>
<dbReference type="SUPFAM" id="SSF54427">
    <property type="entry name" value="NTF2-like"/>
    <property type="match status" value="1"/>
</dbReference>
<gene>
    <name evidence="2" type="ORF">OC842_000377</name>
</gene>
<feature type="domain" description="SnoaL-like" evidence="1">
    <location>
        <begin position="11"/>
        <end position="100"/>
    </location>
</feature>
<dbReference type="AlphaFoldDB" id="A0AAN6JPL9"/>
<accession>A0AAN6JPL9</accession>
<evidence type="ECO:0000259" key="1">
    <source>
        <dbReference type="Pfam" id="PF12680"/>
    </source>
</evidence>
<dbReference type="Proteomes" id="UP001176521">
    <property type="component" value="Unassembled WGS sequence"/>
</dbReference>